<dbReference type="GO" id="GO:0016020">
    <property type="term" value="C:membrane"/>
    <property type="evidence" value="ECO:0007669"/>
    <property type="project" value="TreeGrafter"/>
</dbReference>
<feature type="transmembrane region" description="Helical" evidence="1">
    <location>
        <begin position="375"/>
        <end position="393"/>
    </location>
</feature>
<gene>
    <name evidence="4" type="ORF">C6571_05725</name>
</gene>
<keyword evidence="4" id="KW-0012">Acyltransferase</keyword>
<name>A0A2S0MYS8_9BURK</name>
<evidence type="ECO:0000259" key="2">
    <source>
        <dbReference type="Pfam" id="PF01757"/>
    </source>
</evidence>
<keyword evidence="1" id="KW-0472">Membrane</keyword>
<dbReference type="OrthoDB" id="9814807at2"/>
<keyword evidence="4" id="KW-0808">Transferase</keyword>
<dbReference type="AlphaFoldDB" id="A0A2S0MYS8"/>
<feature type="transmembrane region" description="Helical" evidence="1">
    <location>
        <begin position="206"/>
        <end position="229"/>
    </location>
</feature>
<feature type="transmembrane region" description="Helical" evidence="1">
    <location>
        <begin position="20"/>
        <end position="36"/>
    </location>
</feature>
<feature type="transmembrane region" description="Helical" evidence="1">
    <location>
        <begin position="250"/>
        <end position="270"/>
    </location>
</feature>
<protein>
    <submittedName>
        <fullName evidence="4">Acyltransferase</fullName>
    </submittedName>
</protein>
<dbReference type="PANTHER" id="PTHR23028">
    <property type="entry name" value="ACETYLTRANSFERASE"/>
    <property type="match status" value="1"/>
</dbReference>
<evidence type="ECO:0000313" key="5">
    <source>
        <dbReference type="Proteomes" id="UP000239326"/>
    </source>
</evidence>
<keyword evidence="1" id="KW-1133">Transmembrane helix</keyword>
<evidence type="ECO:0000313" key="4">
    <source>
        <dbReference type="EMBL" id="AVO40853.1"/>
    </source>
</evidence>
<dbReference type="GO" id="GO:0016747">
    <property type="term" value="F:acyltransferase activity, transferring groups other than amino-acyl groups"/>
    <property type="evidence" value="ECO:0007669"/>
    <property type="project" value="InterPro"/>
</dbReference>
<dbReference type="Pfam" id="PF01757">
    <property type="entry name" value="Acyl_transf_3"/>
    <property type="match status" value="1"/>
</dbReference>
<dbReference type="InterPro" id="IPR043968">
    <property type="entry name" value="SGNH"/>
</dbReference>
<accession>A0A2S0MYS8</accession>
<evidence type="ECO:0000256" key="1">
    <source>
        <dbReference type="SAM" id="Phobius"/>
    </source>
</evidence>
<evidence type="ECO:0000259" key="3">
    <source>
        <dbReference type="Pfam" id="PF19040"/>
    </source>
</evidence>
<organism evidence="4 5">
    <name type="scientific">Simplicispira suum</name>
    <dbReference type="NCBI Taxonomy" id="2109915"/>
    <lineage>
        <taxon>Bacteria</taxon>
        <taxon>Pseudomonadati</taxon>
        <taxon>Pseudomonadota</taxon>
        <taxon>Betaproteobacteria</taxon>
        <taxon>Burkholderiales</taxon>
        <taxon>Comamonadaceae</taxon>
        <taxon>Simplicispira</taxon>
    </lineage>
</organism>
<feature type="transmembrane region" description="Helical" evidence="1">
    <location>
        <begin position="42"/>
        <end position="62"/>
    </location>
</feature>
<dbReference type="GO" id="GO:0009103">
    <property type="term" value="P:lipopolysaccharide biosynthetic process"/>
    <property type="evidence" value="ECO:0007669"/>
    <property type="project" value="TreeGrafter"/>
</dbReference>
<feature type="transmembrane region" description="Helical" evidence="1">
    <location>
        <begin position="282"/>
        <end position="302"/>
    </location>
</feature>
<feature type="transmembrane region" description="Helical" evidence="1">
    <location>
        <begin position="143"/>
        <end position="163"/>
    </location>
</feature>
<dbReference type="RefSeq" id="WP_106445842.1">
    <property type="nucleotide sequence ID" value="NZ_CP027669.1"/>
</dbReference>
<feature type="transmembrane region" description="Helical" evidence="1">
    <location>
        <begin position="83"/>
        <end position="102"/>
    </location>
</feature>
<dbReference type="InterPro" id="IPR050879">
    <property type="entry name" value="Acyltransferase_3"/>
</dbReference>
<feature type="transmembrane region" description="Helical" evidence="1">
    <location>
        <begin position="311"/>
        <end position="333"/>
    </location>
</feature>
<feature type="domain" description="Acyltransferase 3" evidence="2">
    <location>
        <begin position="16"/>
        <end position="362"/>
    </location>
</feature>
<feature type="transmembrane region" description="Helical" evidence="1">
    <location>
        <begin position="345"/>
        <end position="363"/>
    </location>
</feature>
<feature type="transmembrane region" description="Helical" evidence="1">
    <location>
        <begin position="170"/>
        <end position="186"/>
    </location>
</feature>
<dbReference type="InterPro" id="IPR002656">
    <property type="entry name" value="Acyl_transf_3_dom"/>
</dbReference>
<reference evidence="4 5" key="1">
    <citation type="submission" date="2018-03" db="EMBL/GenBank/DDBJ databases">
        <title>Genome sequencing of Simplicispira sp.</title>
        <authorList>
            <person name="Kim S.-J."/>
            <person name="Heo J."/>
            <person name="Kwon S.-W."/>
        </authorList>
    </citation>
    <scope>NUCLEOTIDE SEQUENCE [LARGE SCALE GENOMIC DNA]</scope>
    <source>
        <strain evidence="4 5">SC1-8</strain>
    </source>
</reference>
<proteinExistence type="predicted"/>
<feature type="domain" description="SGNH" evidence="3">
    <location>
        <begin position="441"/>
        <end position="679"/>
    </location>
</feature>
<dbReference type="PANTHER" id="PTHR23028:SF53">
    <property type="entry name" value="ACYL_TRANSF_3 DOMAIN-CONTAINING PROTEIN"/>
    <property type="match status" value="1"/>
</dbReference>
<dbReference type="EMBL" id="CP027669">
    <property type="protein sequence ID" value="AVO40853.1"/>
    <property type="molecule type" value="Genomic_DNA"/>
</dbReference>
<dbReference type="KEGG" id="simp:C6571_05725"/>
<keyword evidence="5" id="KW-1185">Reference proteome</keyword>
<keyword evidence="1" id="KW-0812">Transmembrane</keyword>
<sequence length="688" mass="75559">MHSSTTYSLSHPKYRADIDGLRAIAVLSVVVFHAAPNWMQGGFIGVDIFFVISGFLISTIIFNSLKAQSFSLLEFYARRVKRIFPALFIVLAACYAVGWYVLFADEFAHLGMHTSAGAFFVSNLALWSETGPLDKPASAKPLFHLWSLGIEEQFYIVWPALLVLAWKGRYNLLTLTLVFATASLAWNLQASVKQPATTFFSPQTRFWELLCGGLLAWASLHQHPAVAGLQSKLDRGIHRTLYRSEPMGDGLALANALALVGAALLAFGFLKIEPALGYPGKWAIVPVLGAVLIISAGPQAWFNRVVLSNRWAVWFGLISFPLYLWHSPLLSYAHIMEGGNPRADIRLGAVALSIVLAWLTYRLVERRVRFAKHRLVVPVLCALMGAIGALGWYTSSQNGFAFRLNSKVDLALLSQTIEPSNTRLSDGSCEKFLDFSIGPGAVCLANTSAPEVLFVGDSHAMSLNSAAVLGKVSIQSMLIGNHGCPPLMNHSVMDGKVNKGCNALPEEALKVLARFPTIQTVVLESRGPMYFSGSGYGIEGPNNYSIFALDGSAATQAQMFQQGYSQFVKALLLRQKKVVFVIGSPELGEEPRGCIVTRPVSLLNKTLSSCSQDKSKVDERQAVYRNLVENIQADNPGLQVYDPIDLFCDDAQCYGLRNGKLLYWDDDHISTWASELVLNDMRKQKLLP</sequence>
<dbReference type="Pfam" id="PF19040">
    <property type="entry name" value="SGNH"/>
    <property type="match status" value="1"/>
</dbReference>
<dbReference type="Proteomes" id="UP000239326">
    <property type="component" value="Chromosome"/>
</dbReference>